<sequence length="143" mass="14885">MSHSPAEVTAADALANMSSINSPLISDRSTASNVSEGSIDELELPPPVKLRPSDYLQTNVGVILDSGTNMNEGLGHIPLFNAAPLSPISLASNHNSYVTTEHAPSAEEGDNEGTPRRLESLDPPESGPIDFSAVIPASSGYCS</sequence>
<name>E3LBY3_PUCGT</name>
<dbReference type="AlphaFoldDB" id="E3LBY3"/>
<feature type="region of interest" description="Disordered" evidence="1">
    <location>
        <begin position="19"/>
        <end position="52"/>
    </location>
</feature>
<gene>
    <name evidence="2" type="ORF">PGTG_20044</name>
</gene>
<evidence type="ECO:0000313" key="2">
    <source>
        <dbReference type="EMBL" id="EFP94058.2"/>
    </source>
</evidence>
<dbReference type="InParanoid" id="E3LBY3"/>
<dbReference type="GeneID" id="10535750"/>
<evidence type="ECO:0000256" key="1">
    <source>
        <dbReference type="SAM" id="MobiDB-lite"/>
    </source>
</evidence>
<dbReference type="RefSeq" id="XP_003338477.2">
    <property type="nucleotide sequence ID" value="XM_003338429.2"/>
</dbReference>
<feature type="non-terminal residue" evidence="2">
    <location>
        <position position="143"/>
    </location>
</feature>
<reference evidence="3" key="2">
    <citation type="journal article" date="2011" name="Proc. Natl. Acad. Sci. U.S.A.">
        <title>Obligate biotrophy features unraveled by the genomic analysis of rust fungi.</title>
        <authorList>
            <person name="Duplessis S."/>
            <person name="Cuomo C.A."/>
            <person name="Lin Y.-C."/>
            <person name="Aerts A."/>
            <person name="Tisserant E."/>
            <person name="Veneault-Fourrey C."/>
            <person name="Joly D.L."/>
            <person name="Hacquard S."/>
            <person name="Amselem J."/>
            <person name="Cantarel B.L."/>
            <person name="Chiu R."/>
            <person name="Coutinho P.M."/>
            <person name="Feau N."/>
            <person name="Field M."/>
            <person name="Frey P."/>
            <person name="Gelhaye E."/>
            <person name="Goldberg J."/>
            <person name="Grabherr M.G."/>
            <person name="Kodira C.D."/>
            <person name="Kohler A."/>
            <person name="Kuees U."/>
            <person name="Lindquist E.A."/>
            <person name="Lucas S.M."/>
            <person name="Mago R."/>
            <person name="Mauceli E."/>
            <person name="Morin E."/>
            <person name="Murat C."/>
            <person name="Pangilinan J.L."/>
            <person name="Park R."/>
            <person name="Pearson M."/>
            <person name="Quesneville H."/>
            <person name="Rouhier N."/>
            <person name="Sakthikumar S."/>
            <person name="Salamov A.A."/>
            <person name="Schmutz J."/>
            <person name="Selles B."/>
            <person name="Shapiro H."/>
            <person name="Tanguay P."/>
            <person name="Tuskan G.A."/>
            <person name="Henrissat B."/>
            <person name="Van de Peer Y."/>
            <person name="Rouze P."/>
            <person name="Ellis J.G."/>
            <person name="Dodds P.N."/>
            <person name="Schein J.E."/>
            <person name="Zhong S."/>
            <person name="Hamelin R.C."/>
            <person name="Grigoriev I.V."/>
            <person name="Szabo L.J."/>
            <person name="Martin F."/>
        </authorList>
    </citation>
    <scope>NUCLEOTIDE SEQUENCE [LARGE SCALE GENOMIC DNA]</scope>
    <source>
        <strain evidence="3">CRL 75-36-700-3 / race SCCL</strain>
    </source>
</reference>
<dbReference type="VEuPathDB" id="FungiDB:PGTG_20044"/>
<proteinExistence type="predicted"/>
<dbReference type="KEGG" id="pgr:PGTG_20044"/>
<feature type="compositionally biased region" description="Polar residues" evidence="1">
    <location>
        <begin position="19"/>
        <end position="36"/>
    </location>
</feature>
<dbReference type="EMBL" id="DS178433">
    <property type="protein sequence ID" value="EFP94058.2"/>
    <property type="molecule type" value="Genomic_DNA"/>
</dbReference>
<keyword evidence="3" id="KW-1185">Reference proteome</keyword>
<dbReference type="OrthoDB" id="10475368at2759"/>
<protein>
    <submittedName>
        <fullName evidence="2">Uncharacterized protein</fullName>
    </submittedName>
</protein>
<feature type="region of interest" description="Disordered" evidence="1">
    <location>
        <begin position="96"/>
        <end position="143"/>
    </location>
</feature>
<evidence type="ECO:0000313" key="3">
    <source>
        <dbReference type="Proteomes" id="UP000008783"/>
    </source>
</evidence>
<dbReference type="Proteomes" id="UP000008783">
    <property type="component" value="Unassembled WGS sequence"/>
</dbReference>
<dbReference type="HOGENOM" id="CLU_1826230_0_0_1"/>
<organism evidence="2 3">
    <name type="scientific">Puccinia graminis f. sp. tritici (strain CRL 75-36-700-3 / race SCCL)</name>
    <name type="common">Black stem rust fungus</name>
    <dbReference type="NCBI Taxonomy" id="418459"/>
    <lineage>
        <taxon>Eukaryota</taxon>
        <taxon>Fungi</taxon>
        <taxon>Dikarya</taxon>
        <taxon>Basidiomycota</taxon>
        <taxon>Pucciniomycotina</taxon>
        <taxon>Pucciniomycetes</taxon>
        <taxon>Pucciniales</taxon>
        <taxon>Pucciniaceae</taxon>
        <taxon>Puccinia</taxon>
    </lineage>
</organism>
<reference key="1">
    <citation type="submission" date="2007-01" db="EMBL/GenBank/DDBJ databases">
        <title>The Genome Sequence of Puccinia graminis f. sp. tritici Strain CRL 75-36-700-3.</title>
        <authorList>
            <consortium name="The Broad Institute Genome Sequencing Platform"/>
            <person name="Birren B."/>
            <person name="Lander E."/>
            <person name="Galagan J."/>
            <person name="Nusbaum C."/>
            <person name="Devon K."/>
            <person name="Cuomo C."/>
            <person name="Jaffe D."/>
            <person name="Butler J."/>
            <person name="Alvarez P."/>
            <person name="Gnerre S."/>
            <person name="Grabherr M."/>
            <person name="Mauceli E."/>
            <person name="Brockman W."/>
            <person name="Young S."/>
            <person name="LaButti K."/>
            <person name="Sykes S."/>
            <person name="DeCaprio D."/>
            <person name="Crawford M."/>
            <person name="Koehrsen M."/>
            <person name="Engels R."/>
            <person name="Montgomery P."/>
            <person name="Pearson M."/>
            <person name="Howarth C."/>
            <person name="Larson L."/>
            <person name="White J."/>
            <person name="Zeng Q."/>
            <person name="Kodira C."/>
            <person name="Yandava C."/>
            <person name="Alvarado L."/>
            <person name="O'Leary S."/>
            <person name="Szabo L."/>
            <person name="Dean R."/>
            <person name="Schein J."/>
        </authorList>
    </citation>
    <scope>NUCLEOTIDE SEQUENCE</scope>
    <source>
        <strain>CRL 75-36-700-3</strain>
    </source>
</reference>
<accession>E3LBY3</accession>